<evidence type="ECO:0000313" key="1">
    <source>
        <dbReference type="EMBL" id="KWV56276.1"/>
    </source>
</evidence>
<gene>
    <name evidence="1" type="ORF">AS156_04795</name>
</gene>
<organism evidence="1 2">
    <name type="scientific">Bradyrhizobium macuxiense</name>
    <dbReference type="NCBI Taxonomy" id="1755647"/>
    <lineage>
        <taxon>Bacteria</taxon>
        <taxon>Pseudomonadati</taxon>
        <taxon>Pseudomonadota</taxon>
        <taxon>Alphaproteobacteria</taxon>
        <taxon>Hyphomicrobiales</taxon>
        <taxon>Nitrobacteraceae</taxon>
        <taxon>Bradyrhizobium</taxon>
    </lineage>
</organism>
<dbReference type="RefSeq" id="WP_066506824.1">
    <property type="nucleotide sequence ID" value="NZ_LNCU01000054.1"/>
</dbReference>
<dbReference type="Proteomes" id="UP000057737">
    <property type="component" value="Unassembled WGS sequence"/>
</dbReference>
<name>A0A109JW93_9BRAD</name>
<dbReference type="AlphaFoldDB" id="A0A109JW93"/>
<accession>A0A109JW93</accession>
<reference evidence="1 2" key="1">
    <citation type="submission" date="2015-11" db="EMBL/GenBank/DDBJ databases">
        <title>Draft Genome Sequence of the Strain BR 10303 (Bradyrhizobium sp.) isolated from nodules of Centrolobium paraense.</title>
        <authorList>
            <person name="Zelli J.E."/>
            <person name="Simoes-Araujo J.L."/>
            <person name="Barauna A.C."/>
            <person name="Silva K."/>
        </authorList>
    </citation>
    <scope>NUCLEOTIDE SEQUENCE [LARGE SCALE GENOMIC DNA]</scope>
    <source>
        <strain evidence="1 2">BR 10303</strain>
    </source>
</reference>
<sequence>MALLRRAHQPEAALQLVKHRATAILREYVQAEAELVGRAAVLTDGTAGTVEGVFLDDSHGLRISITGHVGKWPISTIKMLQP</sequence>
<proteinExistence type="predicted"/>
<protein>
    <submittedName>
        <fullName evidence="1">Photosystem reaction center subunit H</fullName>
    </submittedName>
</protein>
<evidence type="ECO:0000313" key="2">
    <source>
        <dbReference type="Proteomes" id="UP000057737"/>
    </source>
</evidence>
<comment type="caution">
    <text evidence="1">The sequence shown here is derived from an EMBL/GenBank/DDBJ whole genome shotgun (WGS) entry which is preliminary data.</text>
</comment>
<keyword evidence="2" id="KW-1185">Reference proteome</keyword>
<dbReference type="EMBL" id="LNCU01000054">
    <property type="protein sequence ID" value="KWV56276.1"/>
    <property type="molecule type" value="Genomic_DNA"/>
</dbReference>